<evidence type="ECO:0000256" key="1">
    <source>
        <dbReference type="ARBA" id="ARBA00004613"/>
    </source>
</evidence>
<evidence type="ECO:0000259" key="6">
    <source>
        <dbReference type="Pfam" id="PF13229"/>
    </source>
</evidence>
<evidence type="ECO:0000259" key="5">
    <source>
        <dbReference type="Pfam" id="PF07602"/>
    </source>
</evidence>
<proteinExistence type="predicted"/>
<evidence type="ECO:0000313" key="8">
    <source>
        <dbReference type="Proteomes" id="UP000199077"/>
    </source>
</evidence>
<dbReference type="SMART" id="SM00710">
    <property type="entry name" value="PbH1"/>
    <property type="match status" value="5"/>
</dbReference>
<evidence type="ECO:0000256" key="3">
    <source>
        <dbReference type="ARBA" id="ARBA00022729"/>
    </source>
</evidence>
<keyword evidence="8" id="KW-1185">Reference proteome</keyword>
<reference evidence="8" key="1">
    <citation type="submission" date="2016-10" db="EMBL/GenBank/DDBJ databases">
        <authorList>
            <person name="Varghese N."/>
            <person name="Submissions S."/>
        </authorList>
    </citation>
    <scope>NUCLEOTIDE SEQUENCE [LARGE SCALE GENOMIC DNA]</scope>
    <source>
        <strain evidence="8">DSM 22329</strain>
    </source>
</reference>
<dbReference type="GO" id="GO:0016837">
    <property type="term" value="F:carbon-oxygen lyase activity, acting on polysaccharides"/>
    <property type="evidence" value="ECO:0007669"/>
    <property type="project" value="TreeGrafter"/>
</dbReference>
<keyword evidence="2" id="KW-0964">Secreted</keyword>
<comment type="subcellular location">
    <subcellularLocation>
        <location evidence="1">Secreted</location>
    </subcellularLocation>
</comment>
<gene>
    <name evidence="7" type="ORF">SAMN04489867_2655</name>
</gene>
<dbReference type="InterPro" id="IPR011050">
    <property type="entry name" value="Pectin_lyase_fold/virulence"/>
</dbReference>
<name>A0A1H0T7D3_9MICO</name>
<dbReference type="InterPro" id="IPR052052">
    <property type="entry name" value="Polysaccharide_Lyase_9"/>
</dbReference>
<dbReference type="GO" id="GO:0005576">
    <property type="term" value="C:extracellular region"/>
    <property type="evidence" value="ECO:0007669"/>
    <property type="project" value="UniProtKB-SubCell"/>
</dbReference>
<dbReference type="Gene3D" id="2.160.20.10">
    <property type="entry name" value="Single-stranded right-handed beta-helix, Pectin lyase-like"/>
    <property type="match status" value="2"/>
</dbReference>
<dbReference type="EMBL" id="LT629711">
    <property type="protein sequence ID" value="SDP49508.1"/>
    <property type="molecule type" value="Genomic_DNA"/>
</dbReference>
<sequence length="610" mass="64483">MNRPLALHRYAPRHRAARETKGFRITALALCVPLAASAGLGTVTSAAAATPSRLADTSGALAVGSAGYAVPAGAIFVSTAGSDSYTGTQTKPVRTVARAIALAASGGTVVLRKGTYHETVTVTKKVTIQNYPKEAAWLDGSVSVSGWVKDGNAWRHDKWTPRFDASVGFTKGDRDGTSPGWQYVNPAYPMAAHPDQLFRSGVQQRQVASRSAVGAGKFFLDTATSKLYLGSDPAGRSIRGTTLAKAMSIRAAGTVVRGIGIKNYAPSIWHIGAVTVESPSVRIENVVIQDTATIGLGIIASDAIVNRTSVVRAGLLGVHAATADRLQVLRSRLDGNNWERFNSAPVSGGIKVGRSRGVLVKDSSVSKNLGHGYWSDVSVYDTKLVNSNFNQNSATGVFLEISARGTVVNNLIYGNGAEGIKVNNTSTVLIYNNTVLRNARPINIVQDSRTKANTSYGDDTRYPNDPEMTWLVGPVTLRNNVIGLPNDNTNCVLCVEDYTHQRTAAQMGVTSNGNVFNRDNTSDPNWLTVWSRGTTNVNPAVYSSLAAHRSGTGQDKTSVAYNGSYAVTSTGHLSGTTQAQAGSIATGLPSSLATLTGESPGEKWLGVWGR</sequence>
<dbReference type="Proteomes" id="UP000199077">
    <property type="component" value="Chromosome I"/>
</dbReference>
<dbReference type="PANTHER" id="PTHR40088:SF2">
    <property type="entry name" value="SECRETED SUGAR HYDROLASE"/>
    <property type="match status" value="1"/>
</dbReference>
<evidence type="ECO:0000256" key="2">
    <source>
        <dbReference type="ARBA" id="ARBA00022525"/>
    </source>
</evidence>
<evidence type="ECO:0000313" key="7">
    <source>
        <dbReference type="EMBL" id="SDP49508.1"/>
    </source>
</evidence>
<feature type="domain" description="DUF1565" evidence="5">
    <location>
        <begin position="80"/>
        <end position="119"/>
    </location>
</feature>
<dbReference type="Pfam" id="PF13229">
    <property type="entry name" value="Beta_helix"/>
    <property type="match status" value="1"/>
</dbReference>
<dbReference type="NCBIfam" id="TIGR03804">
    <property type="entry name" value="para_beta_helix"/>
    <property type="match status" value="1"/>
</dbReference>
<dbReference type="InterPro" id="IPR039448">
    <property type="entry name" value="Beta_helix"/>
</dbReference>
<dbReference type="RefSeq" id="WP_091786310.1">
    <property type="nucleotide sequence ID" value="NZ_LT629711.1"/>
</dbReference>
<dbReference type="PANTHER" id="PTHR40088">
    <property type="entry name" value="PECTATE LYASE (EUROFUNG)"/>
    <property type="match status" value="1"/>
</dbReference>
<dbReference type="SUPFAM" id="SSF51126">
    <property type="entry name" value="Pectin lyase-like"/>
    <property type="match status" value="1"/>
</dbReference>
<feature type="chain" id="PRO_5038346831" evidence="4">
    <location>
        <begin position="39"/>
        <end position="610"/>
    </location>
</feature>
<dbReference type="InterPro" id="IPR011459">
    <property type="entry name" value="DUF1565"/>
</dbReference>
<organism evidence="7 8">
    <name type="scientific">Pedococcus dokdonensis</name>
    <dbReference type="NCBI Taxonomy" id="443156"/>
    <lineage>
        <taxon>Bacteria</taxon>
        <taxon>Bacillati</taxon>
        <taxon>Actinomycetota</taxon>
        <taxon>Actinomycetes</taxon>
        <taxon>Micrococcales</taxon>
        <taxon>Intrasporangiaceae</taxon>
        <taxon>Pedococcus</taxon>
    </lineage>
</organism>
<dbReference type="AlphaFoldDB" id="A0A1H0T7D3"/>
<feature type="domain" description="Right handed beta helix" evidence="6">
    <location>
        <begin position="277"/>
        <end position="435"/>
    </location>
</feature>
<protein>
    <submittedName>
        <fullName evidence="7">Parallel beta-helix repeat (Two copies)</fullName>
    </submittedName>
</protein>
<evidence type="ECO:0000256" key="4">
    <source>
        <dbReference type="SAM" id="SignalP"/>
    </source>
</evidence>
<dbReference type="STRING" id="443156.SAMN04489867_2655"/>
<keyword evidence="3 4" id="KW-0732">Signal</keyword>
<accession>A0A1H0T7D3</accession>
<feature type="signal peptide" evidence="4">
    <location>
        <begin position="1"/>
        <end position="38"/>
    </location>
</feature>
<dbReference type="InterPro" id="IPR012334">
    <property type="entry name" value="Pectin_lyas_fold"/>
</dbReference>
<dbReference type="Pfam" id="PF07602">
    <property type="entry name" value="DUF1565"/>
    <property type="match status" value="1"/>
</dbReference>
<dbReference type="InterPro" id="IPR022441">
    <property type="entry name" value="Para_beta_helix_rpt-2"/>
</dbReference>
<dbReference type="InterPro" id="IPR006626">
    <property type="entry name" value="PbH1"/>
</dbReference>